<feature type="region of interest" description="Disordered" evidence="1">
    <location>
        <begin position="386"/>
        <end position="408"/>
    </location>
</feature>
<feature type="region of interest" description="Disordered" evidence="1">
    <location>
        <begin position="79"/>
        <end position="110"/>
    </location>
</feature>
<feature type="compositionally biased region" description="Basic and acidic residues" evidence="1">
    <location>
        <begin position="246"/>
        <end position="255"/>
    </location>
</feature>
<evidence type="ECO:0000313" key="2">
    <source>
        <dbReference type="EMBL" id="BBH04474.1"/>
    </source>
</evidence>
<reference evidence="2" key="1">
    <citation type="journal article" date="2019" name="Science">
        <title>Mutation of a bHLH transcription factor allowed almond domestication.</title>
        <authorList>
            <person name="Sanchez-Perez R."/>
            <person name="Pavan S."/>
            <person name="Mazzeo R."/>
            <person name="Moldovan C."/>
            <person name="Aiese Cigliano R."/>
            <person name="Del Cueto J."/>
            <person name="Ricciardi F."/>
            <person name="Lotti C."/>
            <person name="Ricciardi L."/>
            <person name="Dicenta F."/>
            <person name="Lopez-Marques R.L."/>
            <person name="Lindberg Moller B."/>
        </authorList>
    </citation>
    <scope>NUCLEOTIDE SEQUENCE</scope>
</reference>
<organism evidence="2">
    <name type="scientific">Prunus dulcis</name>
    <name type="common">Almond</name>
    <name type="synonym">Amygdalus dulcis</name>
    <dbReference type="NCBI Taxonomy" id="3755"/>
    <lineage>
        <taxon>Eukaryota</taxon>
        <taxon>Viridiplantae</taxon>
        <taxon>Streptophyta</taxon>
        <taxon>Embryophyta</taxon>
        <taxon>Tracheophyta</taxon>
        <taxon>Spermatophyta</taxon>
        <taxon>Magnoliopsida</taxon>
        <taxon>eudicotyledons</taxon>
        <taxon>Gunneridae</taxon>
        <taxon>Pentapetalae</taxon>
        <taxon>rosids</taxon>
        <taxon>fabids</taxon>
        <taxon>Rosales</taxon>
        <taxon>Rosaceae</taxon>
        <taxon>Amygdaloideae</taxon>
        <taxon>Amygdaleae</taxon>
        <taxon>Prunus</taxon>
    </lineage>
</organism>
<proteinExistence type="predicted"/>
<name>A0A4Y1RJS0_PRUDU</name>
<feature type="region of interest" description="Disordered" evidence="1">
    <location>
        <begin position="776"/>
        <end position="802"/>
    </location>
</feature>
<dbReference type="InterPro" id="IPR040276">
    <property type="entry name" value="At4g26450-like"/>
</dbReference>
<feature type="compositionally biased region" description="Polar residues" evidence="1">
    <location>
        <begin position="791"/>
        <end position="802"/>
    </location>
</feature>
<feature type="region of interest" description="Disordered" evidence="1">
    <location>
        <begin position="170"/>
        <end position="368"/>
    </location>
</feature>
<feature type="compositionally biased region" description="Basic and acidic residues" evidence="1">
    <location>
        <begin position="271"/>
        <end position="296"/>
    </location>
</feature>
<dbReference type="AlphaFoldDB" id="A0A4Y1RJS0"/>
<feature type="compositionally biased region" description="Pro residues" evidence="1">
    <location>
        <begin position="92"/>
        <end position="106"/>
    </location>
</feature>
<sequence length="802" mass="88254">MTKDRNKEAIFRGYALDEQLLNSSFICIIIHTKNMHARHRNPGNGYRSNSMGMGMGMAPNSRISPETSLRGHSFYTSEHRNFNRGFGRPKSFQPPPAPPPPPPAPPRKGDIFMEAGRLAAEYLVSQGLLPPNALSAKWQNTSLKKQVGEFQEADHLQIASEGRTSALARLGNSVSDGGSRRGRFGVDEFSSNTRNHFKGKRRNGAGSYRGGYGSDWGRDYGRSGSFSDRHSRASSDREGDEGSVSGHHEEQKLSKDAGNNALQQNSSPSELRPKSEDAVDSESKLNKGRYPDDDMSSKPSSSGPWKDGPNETDEVGEEPAKVSDKEMKDQDCANNEETEKQGVSENLLMQLGAAEAEGEGDSSGKNGTDLLTLCKFAKVPTRIRSSLTHRGPKVDDPLPNTQEGTTSDAGVEHKECQALVKNGSVDVSLGTTLLDKTHYDNCLNPETSKVQSSHSAENLVESGSEYGSIEQDRYARSQSLPGRAFVNVQESTQGPVGLRSSSFVVKERGEKRVLEEHDQLEEAKKPRQWLPYMVTEADDCFGLSNLSEKKVNSLEENGSGEKLIIAVDQESSVMNESQSQKDGGEACIEFVPEKKPFQNSFKICDLNLMQVCDAHENRDTDPIIDYQANSGMKKKVAPVDVDLSMNNSNVSGENSRHTVDVKEIEVIDLENDSIQENKAFNDAERKPQTEFTPLEGFPNHAQNTSDIPDVQDGYGLMISELLGNDFPNCSSVPEDLNSMHNEIGLHNGEETLADDDAIYMALGEIPLTFLRPWSSQPRRNMRSPFDPANHKISQMYNSGAKL</sequence>
<gene>
    <name evidence="2" type="ORF">Prudu_015624</name>
</gene>
<evidence type="ECO:0000256" key="1">
    <source>
        <dbReference type="SAM" id="MobiDB-lite"/>
    </source>
</evidence>
<accession>A0A4Y1RJS0</accession>
<dbReference type="EMBL" id="AP019302">
    <property type="protein sequence ID" value="BBH04474.1"/>
    <property type="molecule type" value="Genomic_DNA"/>
</dbReference>
<feature type="compositionally biased region" description="Basic and acidic residues" evidence="1">
    <location>
        <begin position="216"/>
        <end position="237"/>
    </location>
</feature>
<dbReference type="PANTHER" id="PTHR36056:SF1">
    <property type="entry name" value="PROTEIN, PUTATIVE-RELATED"/>
    <property type="match status" value="1"/>
</dbReference>
<dbReference type="PANTHER" id="PTHR36056">
    <property type="entry name" value="PROTEIN, PUTATIVE-RELATED"/>
    <property type="match status" value="1"/>
</dbReference>
<feature type="compositionally biased region" description="Low complexity" evidence="1">
    <location>
        <begin position="297"/>
        <end position="307"/>
    </location>
</feature>
<protein>
    <submittedName>
        <fullName evidence="2">Uncharacterized protein</fullName>
    </submittedName>
</protein>
<feature type="compositionally biased region" description="Polar residues" evidence="1">
    <location>
        <begin position="399"/>
        <end position="408"/>
    </location>
</feature>
<feature type="compositionally biased region" description="Polar residues" evidence="1">
    <location>
        <begin position="260"/>
        <end position="269"/>
    </location>
</feature>
<feature type="compositionally biased region" description="Basic and acidic residues" evidence="1">
    <location>
        <begin position="318"/>
        <end position="342"/>
    </location>
</feature>